<proteinExistence type="predicted"/>
<gene>
    <name evidence="1" type="ORF">AAFF_G00028340</name>
</gene>
<evidence type="ECO:0000313" key="2">
    <source>
        <dbReference type="Proteomes" id="UP001221898"/>
    </source>
</evidence>
<dbReference type="PANTHER" id="PTHR22930:SF236">
    <property type="entry name" value="PROTEIN ALP1-LIKE-RELATED"/>
    <property type="match status" value="1"/>
</dbReference>
<dbReference type="AlphaFoldDB" id="A0AAD7WG63"/>
<accession>A0AAD7WG63</accession>
<dbReference type="PANTHER" id="PTHR22930">
    <property type="match status" value="1"/>
</dbReference>
<evidence type="ECO:0000313" key="1">
    <source>
        <dbReference type="EMBL" id="KAJ8395787.1"/>
    </source>
</evidence>
<protein>
    <recommendedName>
        <fullName evidence="3">DDE Tnp4 domain-containing protein</fullName>
    </recommendedName>
</protein>
<sequence>MVELEVVAFACFLYYFWWNAARMQQQEIQRRKSSTGSRNRRMKLQADRHLRDMTQIAEILRCAQRRRQRIVHHYLTTRRTRSVWAHTRSNDWWERVALHFTDEEWLQEFRLSRETFYFICNKLKSALERKDTAFRLCIPLNKKVAIALWKLATTSDYRTVGDLFGVSVTSVCRCVHEFCKAAIQVLLPELIVVPDEEKLSEMAACYERQWGVPQCVGAIGVSHIPIIRPSKFQADYHNLSRWHSTLLQVVVDGKGMIFGMCVLGSLEVQTMQVHSYSLTCGHWQTVGIFFQAGQGAYVDVT</sequence>
<evidence type="ECO:0008006" key="3">
    <source>
        <dbReference type="Google" id="ProtNLM"/>
    </source>
</evidence>
<dbReference type="EMBL" id="JAINUG010000113">
    <property type="protein sequence ID" value="KAJ8395787.1"/>
    <property type="molecule type" value="Genomic_DNA"/>
</dbReference>
<reference evidence="1" key="1">
    <citation type="journal article" date="2023" name="Science">
        <title>Genome structures resolve the early diversification of teleost fishes.</title>
        <authorList>
            <person name="Parey E."/>
            <person name="Louis A."/>
            <person name="Montfort J."/>
            <person name="Bouchez O."/>
            <person name="Roques C."/>
            <person name="Iampietro C."/>
            <person name="Lluch J."/>
            <person name="Castinel A."/>
            <person name="Donnadieu C."/>
            <person name="Desvignes T."/>
            <person name="Floi Bucao C."/>
            <person name="Jouanno E."/>
            <person name="Wen M."/>
            <person name="Mejri S."/>
            <person name="Dirks R."/>
            <person name="Jansen H."/>
            <person name="Henkel C."/>
            <person name="Chen W.J."/>
            <person name="Zahm M."/>
            <person name="Cabau C."/>
            <person name="Klopp C."/>
            <person name="Thompson A.W."/>
            <person name="Robinson-Rechavi M."/>
            <person name="Braasch I."/>
            <person name="Lecointre G."/>
            <person name="Bobe J."/>
            <person name="Postlethwait J.H."/>
            <person name="Berthelot C."/>
            <person name="Roest Crollius H."/>
            <person name="Guiguen Y."/>
        </authorList>
    </citation>
    <scope>NUCLEOTIDE SEQUENCE</scope>
    <source>
        <strain evidence="1">NC1722</strain>
    </source>
</reference>
<comment type="caution">
    <text evidence="1">The sequence shown here is derived from an EMBL/GenBank/DDBJ whole genome shotgun (WGS) entry which is preliminary data.</text>
</comment>
<dbReference type="InterPro" id="IPR045249">
    <property type="entry name" value="HARBI1-like"/>
</dbReference>
<keyword evidence="2" id="KW-1185">Reference proteome</keyword>
<name>A0AAD7WG63_9TELE</name>
<organism evidence="1 2">
    <name type="scientific">Aldrovandia affinis</name>
    <dbReference type="NCBI Taxonomy" id="143900"/>
    <lineage>
        <taxon>Eukaryota</taxon>
        <taxon>Metazoa</taxon>
        <taxon>Chordata</taxon>
        <taxon>Craniata</taxon>
        <taxon>Vertebrata</taxon>
        <taxon>Euteleostomi</taxon>
        <taxon>Actinopterygii</taxon>
        <taxon>Neopterygii</taxon>
        <taxon>Teleostei</taxon>
        <taxon>Notacanthiformes</taxon>
        <taxon>Halosauridae</taxon>
        <taxon>Aldrovandia</taxon>
    </lineage>
</organism>
<dbReference type="Proteomes" id="UP001221898">
    <property type="component" value="Unassembled WGS sequence"/>
</dbReference>